<evidence type="ECO:0000313" key="1">
    <source>
        <dbReference type="EMBL" id="MCI2229989.1"/>
    </source>
</evidence>
<name>A0A9X1VNU5_9FLAO</name>
<protein>
    <recommendedName>
        <fullName evidence="3">TonB-dependent receptor plug domain-containing protein</fullName>
    </recommendedName>
</protein>
<dbReference type="EMBL" id="JAKQYM010000009">
    <property type="protein sequence ID" value="MCI2229989.1"/>
    <property type="molecule type" value="Genomic_DNA"/>
</dbReference>
<dbReference type="Proteomes" id="UP001139369">
    <property type="component" value="Unassembled WGS sequence"/>
</dbReference>
<sequence length="793" mass="91541">MIEILPNKKFTVTLYCLIFSIFLSFGQSSANQNIDSIIYKNTQQNYKETVYSHLNKSIYIKGEEMGFTSYVINKKTKKPSLLTTNLYAVITDKDDTVIKEKLFKVENGIASGSFLLDSLFTTGIYKVKTYTNWMLNFKEQNYFVGTIKVIDSNKPLKNNNIIENDEIDIQFLPESGTFLSNINNTIGIIAKDTLGYGIPNISGEILENNSVIRKFQLNNLGIGRASFTPKKGSFYSAIINFNGKKITKTINTHTKEKGILIKLSKTKKEVFVALATNKNTLSKIKKKNYFLVFQNKGELNKLKIQFQNNTTIIQRINLNDLAYGINIFTLIDEMNNPIAERMFFNYKGLPILNFNQSSIKKVKDSLKVSFKFDNKNNFKNNNISVSILPKETKSYNKNSNIISQTLLTPYLKGVVENGSYYFKNINNQKEYDIDNLLITQGWSSFDWKEVRTENKKQIHQFEKGISIKVNIPNIEKESHYLIHHLSNRNGNILSFQEEVKSFQLYSYFPMDNENLFISKIGKKNKLVEPSLYVQYFPNHIPKLNTSTRKFLIPKNLYNTSEKEIENYYPNFYALNSSNTLDEVIIKTNLKEQRIEKIKNQSMGRVHFLNDFDRNSTLANFIGFKPGIFAYDDFNTGEIVAINRAQNSPIAFFLDGFLVPDKRMLFYYNLYDVEYIDINLRDMSGGLAYGTGGVIRIKTDPLLNVKNKKTVRKLKFPITFSSAKKFYVPKYKNYQNSFYKNYGVIDWLPKNKITEDGILNVVFKNNKQNYVSLFVEGITTDGKFISKEITVDTE</sequence>
<dbReference type="RefSeq" id="WP_242179099.1">
    <property type="nucleotide sequence ID" value="NZ_JAKQYM010000009.1"/>
</dbReference>
<keyword evidence="2" id="KW-1185">Reference proteome</keyword>
<proteinExistence type="predicted"/>
<gene>
    <name evidence="1" type="ORF">MC378_12495</name>
</gene>
<evidence type="ECO:0000313" key="2">
    <source>
        <dbReference type="Proteomes" id="UP001139369"/>
    </source>
</evidence>
<organism evidence="1 2">
    <name type="scientific">Polaribacter marinus</name>
    <dbReference type="NCBI Taxonomy" id="2916838"/>
    <lineage>
        <taxon>Bacteria</taxon>
        <taxon>Pseudomonadati</taxon>
        <taxon>Bacteroidota</taxon>
        <taxon>Flavobacteriia</taxon>
        <taxon>Flavobacteriales</taxon>
        <taxon>Flavobacteriaceae</taxon>
    </lineage>
</organism>
<evidence type="ECO:0008006" key="3">
    <source>
        <dbReference type="Google" id="ProtNLM"/>
    </source>
</evidence>
<reference evidence="1" key="1">
    <citation type="submission" date="2022-02" db="EMBL/GenBank/DDBJ databases">
        <title>Polaribacter sp. MSW13, isolated from seawater.</title>
        <authorList>
            <person name="Kristyanto S."/>
            <person name="Jung J."/>
            <person name="Jeon C.O."/>
        </authorList>
    </citation>
    <scope>NUCLEOTIDE SEQUENCE</scope>
    <source>
        <strain evidence="1">MSW13</strain>
    </source>
</reference>
<dbReference type="AlphaFoldDB" id="A0A9X1VNU5"/>
<dbReference type="Gene3D" id="2.60.40.1930">
    <property type="match status" value="1"/>
</dbReference>
<accession>A0A9X1VNU5</accession>
<comment type="caution">
    <text evidence="1">The sequence shown here is derived from an EMBL/GenBank/DDBJ whole genome shotgun (WGS) entry which is preliminary data.</text>
</comment>